<dbReference type="InterPro" id="IPR012162">
    <property type="entry name" value="PNPase"/>
</dbReference>
<keyword evidence="5 8" id="KW-0479">Metal-binding</keyword>
<keyword evidence="6 8" id="KW-0460">Magnesium</keyword>
<comment type="catalytic activity">
    <reaction evidence="8">
        <text>RNA(n+1) + phosphate = RNA(n) + a ribonucleoside 5'-diphosphate</text>
        <dbReference type="Rhea" id="RHEA:22096"/>
        <dbReference type="Rhea" id="RHEA-COMP:14527"/>
        <dbReference type="Rhea" id="RHEA-COMP:17342"/>
        <dbReference type="ChEBI" id="CHEBI:43474"/>
        <dbReference type="ChEBI" id="CHEBI:57930"/>
        <dbReference type="ChEBI" id="CHEBI:140395"/>
        <dbReference type="EC" id="2.7.7.8"/>
    </reaction>
</comment>
<comment type="function">
    <text evidence="8">Involved in mRNA degradation. Catalyzes the phosphorolysis of single-stranded polyribonucleotides processively in the 3'- to 5'-direction.</text>
</comment>
<dbReference type="AlphaFoldDB" id="A0A9D2KCB2"/>
<dbReference type="PANTHER" id="PTHR11252:SF0">
    <property type="entry name" value="POLYRIBONUCLEOTIDE NUCLEOTIDYLTRANSFERASE 1, MITOCHONDRIAL"/>
    <property type="match status" value="1"/>
</dbReference>
<organism evidence="10 11">
    <name type="scientific">Candidatus Mucispirillum faecigallinarum</name>
    <dbReference type="NCBI Taxonomy" id="2838699"/>
    <lineage>
        <taxon>Bacteria</taxon>
        <taxon>Pseudomonadati</taxon>
        <taxon>Deferribacterota</taxon>
        <taxon>Deferribacteres</taxon>
        <taxon>Deferribacterales</taxon>
        <taxon>Mucispirillaceae</taxon>
        <taxon>Mucispirillum</taxon>
    </lineage>
</organism>
<dbReference type="SMART" id="SM00316">
    <property type="entry name" value="S1"/>
    <property type="match status" value="1"/>
</dbReference>
<dbReference type="SMART" id="SM00322">
    <property type="entry name" value="KH"/>
    <property type="match status" value="1"/>
</dbReference>
<dbReference type="SUPFAM" id="SSF50249">
    <property type="entry name" value="Nucleic acid-binding proteins"/>
    <property type="match status" value="1"/>
</dbReference>
<evidence type="ECO:0000313" key="11">
    <source>
        <dbReference type="Proteomes" id="UP000824176"/>
    </source>
</evidence>
<dbReference type="Pfam" id="PF03725">
    <property type="entry name" value="RNase_PH_C"/>
    <property type="match status" value="2"/>
</dbReference>
<feature type="binding site" evidence="8">
    <location>
        <position position="494"/>
    </location>
    <ligand>
        <name>Mg(2+)</name>
        <dbReference type="ChEBI" id="CHEBI:18420"/>
    </ligand>
</feature>
<dbReference type="FunFam" id="2.40.50.140:FF:000189">
    <property type="entry name" value="Polyribonucleotide nucleotidyltransferase, putative"/>
    <property type="match status" value="1"/>
</dbReference>
<keyword evidence="3 8" id="KW-0808">Transferase</keyword>
<dbReference type="InterPro" id="IPR036345">
    <property type="entry name" value="ExoRNase_PH_dom2_sf"/>
</dbReference>
<dbReference type="EC" id="2.7.7.8" evidence="8"/>
<reference evidence="10" key="2">
    <citation type="submission" date="2021-04" db="EMBL/GenBank/DDBJ databases">
        <authorList>
            <person name="Gilroy R."/>
        </authorList>
    </citation>
    <scope>NUCLEOTIDE SEQUENCE</scope>
    <source>
        <strain evidence="10">ChiW4-1371</strain>
    </source>
</reference>
<dbReference type="GO" id="GO:0000287">
    <property type="term" value="F:magnesium ion binding"/>
    <property type="evidence" value="ECO:0007669"/>
    <property type="project" value="UniProtKB-UniRule"/>
</dbReference>
<dbReference type="PIRSF" id="PIRSF005499">
    <property type="entry name" value="PNPase"/>
    <property type="match status" value="1"/>
</dbReference>
<dbReference type="CDD" id="cd11364">
    <property type="entry name" value="RNase_PH_PNPase_2"/>
    <property type="match status" value="1"/>
</dbReference>
<dbReference type="NCBIfam" id="NF008805">
    <property type="entry name" value="PRK11824.1"/>
    <property type="match status" value="1"/>
</dbReference>
<keyword evidence="4 8" id="KW-0548">Nucleotidyltransferase</keyword>
<evidence type="ECO:0000256" key="2">
    <source>
        <dbReference type="ARBA" id="ARBA00022490"/>
    </source>
</evidence>
<keyword evidence="2 8" id="KW-0963">Cytoplasm</keyword>
<evidence type="ECO:0000256" key="6">
    <source>
        <dbReference type="ARBA" id="ARBA00022842"/>
    </source>
</evidence>
<evidence type="ECO:0000256" key="5">
    <source>
        <dbReference type="ARBA" id="ARBA00022723"/>
    </source>
</evidence>
<reference evidence="10" key="1">
    <citation type="journal article" date="2021" name="PeerJ">
        <title>Extensive microbial diversity within the chicken gut microbiome revealed by metagenomics and culture.</title>
        <authorList>
            <person name="Gilroy R."/>
            <person name="Ravi A."/>
            <person name="Getino M."/>
            <person name="Pursley I."/>
            <person name="Horton D.L."/>
            <person name="Alikhan N.F."/>
            <person name="Baker D."/>
            <person name="Gharbi K."/>
            <person name="Hall N."/>
            <person name="Watson M."/>
            <person name="Adriaenssens E.M."/>
            <person name="Foster-Nyarko E."/>
            <person name="Jarju S."/>
            <person name="Secka A."/>
            <person name="Antonio M."/>
            <person name="Oren A."/>
            <person name="Chaudhuri R.R."/>
            <person name="La Ragione R."/>
            <person name="Hildebrand F."/>
            <person name="Pallen M.J."/>
        </authorList>
    </citation>
    <scope>NUCLEOTIDE SEQUENCE</scope>
    <source>
        <strain evidence="10">ChiW4-1371</strain>
    </source>
</reference>
<comment type="subcellular location">
    <subcellularLocation>
        <location evidence="8">Cytoplasm</location>
    </subcellularLocation>
</comment>
<dbReference type="Gene3D" id="3.30.230.70">
    <property type="entry name" value="GHMP Kinase, N-terminal domain"/>
    <property type="match status" value="2"/>
</dbReference>
<dbReference type="Pfam" id="PF00013">
    <property type="entry name" value="KH_1"/>
    <property type="match status" value="1"/>
</dbReference>
<dbReference type="PROSITE" id="PS50084">
    <property type="entry name" value="KH_TYPE_1"/>
    <property type="match status" value="1"/>
</dbReference>
<dbReference type="GO" id="GO:0006402">
    <property type="term" value="P:mRNA catabolic process"/>
    <property type="evidence" value="ECO:0007669"/>
    <property type="project" value="UniProtKB-UniRule"/>
</dbReference>
<dbReference type="InterPro" id="IPR015847">
    <property type="entry name" value="ExoRNase_PH_dom2"/>
</dbReference>
<dbReference type="CDD" id="cd04472">
    <property type="entry name" value="S1_PNPase"/>
    <property type="match status" value="1"/>
</dbReference>
<dbReference type="InterPro" id="IPR004087">
    <property type="entry name" value="KH_dom"/>
</dbReference>
<dbReference type="FunFam" id="3.30.1370.10:FF:000001">
    <property type="entry name" value="Polyribonucleotide nucleotidyltransferase"/>
    <property type="match status" value="1"/>
</dbReference>
<dbReference type="GO" id="GO:0005829">
    <property type="term" value="C:cytosol"/>
    <property type="evidence" value="ECO:0007669"/>
    <property type="project" value="TreeGrafter"/>
</dbReference>
<dbReference type="GO" id="GO:0006396">
    <property type="term" value="P:RNA processing"/>
    <property type="evidence" value="ECO:0007669"/>
    <property type="project" value="InterPro"/>
</dbReference>
<gene>
    <name evidence="8 10" type="primary">pnp</name>
    <name evidence="10" type="ORF">H9804_02820</name>
</gene>
<dbReference type="GO" id="GO:0004654">
    <property type="term" value="F:polyribonucleotide nucleotidyltransferase activity"/>
    <property type="evidence" value="ECO:0007669"/>
    <property type="project" value="UniProtKB-UniRule"/>
</dbReference>
<dbReference type="NCBIfam" id="TIGR03591">
    <property type="entry name" value="polynuc_phos"/>
    <property type="match status" value="1"/>
</dbReference>
<proteinExistence type="inferred from homology"/>
<feature type="binding site" evidence="8">
    <location>
        <position position="500"/>
    </location>
    <ligand>
        <name>Mg(2+)</name>
        <dbReference type="ChEBI" id="CHEBI:18420"/>
    </ligand>
</feature>
<dbReference type="InterPro" id="IPR012340">
    <property type="entry name" value="NA-bd_OB-fold"/>
</dbReference>
<dbReference type="Pfam" id="PF03726">
    <property type="entry name" value="PNPase"/>
    <property type="match status" value="1"/>
</dbReference>
<dbReference type="GO" id="GO:0000175">
    <property type="term" value="F:3'-5'-RNA exonuclease activity"/>
    <property type="evidence" value="ECO:0007669"/>
    <property type="project" value="TreeGrafter"/>
</dbReference>
<accession>A0A9D2KCB2</accession>
<name>A0A9D2KCB2_9BACT</name>
<dbReference type="InterPro" id="IPR003029">
    <property type="entry name" value="S1_domain"/>
</dbReference>
<dbReference type="PANTHER" id="PTHR11252">
    <property type="entry name" value="POLYRIBONUCLEOTIDE NUCLEOTIDYLTRANSFERASE"/>
    <property type="match status" value="1"/>
</dbReference>
<evidence type="ECO:0000313" key="10">
    <source>
        <dbReference type="EMBL" id="HIZ88853.1"/>
    </source>
</evidence>
<dbReference type="InterPro" id="IPR004088">
    <property type="entry name" value="KH_dom_type_1"/>
</dbReference>
<dbReference type="PROSITE" id="PS50126">
    <property type="entry name" value="S1"/>
    <property type="match status" value="1"/>
</dbReference>
<dbReference type="CDD" id="cd11363">
    <property type="entry name" value="RNase_PH_PNPase_1"/>
    <property type="match status" value="1"/>
</dbReference>
<feature type="domain" description="S1 motif" evidence="9">
    <location>
        <begin position="630"/>
        <end position="698"/>
    </location>
</feature>
<protein>
    <recommendedName>
        <fullName evidence="8">Polyribonucleotide nucleotidyltransferase</fullName>
        <ecNumber evidence="8">2.7.7.8</ecNumber>
    </recommendedName>
    <alternativeName>
        <fullName evidence="8">Polynucleotide phosphorylase</fullName>
        <shortName evidence="8">PNPase</shortName>
    </alternativeName>
</protein>
<dbReference type="InterPro" id="IPR036612">
    <property type="entry name" value="KH_dom_type_1_sf"/>
</dbReference>
<sequence>MEKNIHSYEISLPGCAEPIIFETGWKAKQANGSIWIKQGGTVVLVTAVAGKAPEAYQDFFPLTVNYVEKMYSVGKIPGGYVKRETKPSDRETLISRLIDRPLRPLFDDGFRNETQVVATVLSADGIGLPDILALNAASAALMISDIPFSMAVGGVRIGKLNGELIVNPPVELHEKLSMNIVVAGTKDAIAMVEAGMNGVTEEEVVEALEYGHEQIKKLVEVQERMAAEIGKPQMEYTDFSLPKDLVQQAYDKFGAAFKDAFAVKGKLESYEAIDKVKEDYLAYVVETRGEDEFEANKGIYKDIAKEVEKIVFRNSLVKTHKRADGRALDEIRPIDIEVGVLPMAHGSALFTRGETQALVVATLGSKNDSQTLESIEGVSNKSFMLQYNFPPFSVGEVGRIGAPGRREIGHGALAERALSAVVPNDSSFPYTVRVVSEILESNGSSSMATVCGGALSMMDAGLQITAPVAGVAMGLVMEEDGDYVILTDIMGLEDHLGDMDFKVAGTETGITALQMDIKIKGLSKEILTKALAQAKEGRLFILNKYKEVLPEPRKDLNPNAPRVFTMNINPDKTGALIGPQGKNIKAIVEATGASIDILDGGIVNIFGKNQATIDNAVNMIEATIAEAVVGKTYTATVKKVMEYGAFVEILPGLEGLLHVSQYAHERIPSIADYLKVGDKVDVMYMGKDRNGRMELSRKALLPKPEKKEQSEEN</sequence>
<evidence type="ECO:0000256" key="7">
    <source>
        <dbReference type="ARBA" id="ARBA00022884"/>
    </source>
</evidence>
<evidence type="ECO:0000256" key="1">
    <source>
        <dbReference type="ARBA" id="ARBA00007404"/>
    </source>
</evidence>
<dbReference type="InterPro" id="IPR027408">
    <property type="entry name" value="PNPase/RNase_PH_dom_sf"/>
</dbReference>
<comment type="caution">
    <text evidence="10">The sequence shown here is derived from an EMBL/GenBank/DDBJ whole genome shotgun (WGS) entry which is preliminary data.</text>
</comment>
<dbReference type="FunFam" id="3.30.230.70:FF:000001">
    <property type="entry name" value="Polyribonucleotide nucleotidyltransferase"/>
    <property type="match status" value="1"/>
</dbReference>
<dbReference type="HAMAP" id="MF_01595">
    <property type="entry name" value="PNPase"/>
    <property type="match status" value="1"/>
</dbReference>
<dbReference type="SUPFAM" id="SSF54791">
    <property type="entry name" value="Eukaryotic type KH-domain (KH-domain type I)"/>
    <property type="match status" value="1"/>
</dbReference>
<evidence type="ECO:0000256" key="8">
    <source>
        <dbReference type="HAMAP-Rule" id="MF_01595"/>
    </source>
</evidence>
<dbReference type="InterPro" id="IPR001247">
    <property type="entry name" value="ExoRNase_PH_dom1"/>
</dbReference>
<dbReference type="Pfam" id="PF01138">
    <property type="entry name" value="RNase_PH"/>
    <property type="match status" value="2"/>
</dbReference>
<dbReference type="GO" id="GO:0003723">
    <property type="term" value="F:RNA binding"/>
    <property type="evidence" value="ECO:0007669"/>
    <property type="project" value="UniProtKB-UniRule"/>
</dbReference>
<comment type="cofactor">
    <cofactor evidence="8">
        <name>Mg(2+)</name>
        <dbReference type="ChEBI" id="CHEBI:18420"/>
    </cofactor>
</comment>
<dbReference type="CDD" id="cd02393">
    <property type="entry name" value="KH-I_PNPase"/>
    <property type="match status" value="1"/>
</dbReference>
<dbReference type="InterPro" id="IPR020568">
    <property type="entry name" value="Ribosomal_Su5_D2-typ_SF"/>
</dbReference>
<dbReference type="Gene3D" id="2.40.50.140">
    <property type="entry name" value="Nucleic acid-binding proteins"/>
    <property type="match status" value="1"/>
</dbReference>
<evidence type="ECO:0000256" key="3">
    <source>
        <dbReference type="ARBA" id="ARBA00022679"/>
    </source>
</evidence>
<dbReference type="Gene3D" id="3.30.1370.10">
    <property type="entry name" value="K Homology domain, type 1"/>
    <property type="match status" value="1"/>
</dbReference>
<dbReference type="FunFam" id="3.30.230.70:FF:000002">
    <property type="entry name" value="Polyribonucleotide nucleotidyltransferase"/>
    <property type="match status" value="1"/>
</dbReference>
<dbReference type="InterPro" id="IPR015848">
    <property type="entry name" value="PNPase_PH_RNA-bd_bac/org-type"/>
</dbReference>
<keyword evidence="7 8" id="KW-0694">RNA-binding</keyword>
<dbReference type="Pfam" id="PF00575">
    <property type="entry name" value="S1"/>
    <property type="match status" value="1"/>
</dbReference>
<comment type="similarity">
    <text evidence="1 8">Belongs to the polyribonucleotide nucleotidyltransferase family.</text>
</comment>
<evidence type="ECO:0000256" key="4">
    <source>
        <dbReference type="ARBA" id="ARBA00022695"/>
    </source>
</evidence>
<dbReference type="SUPFAM" id="SSF54211">
    <property type="entry name" value="Ribosomal protein S5 domain 2-like"/>
    <property type="match status" value="2"/>
</dbReference>
<evidence type="ECO:0000259" key="9">
    <source>
        <dbReference type="PROSITE" id="PS50126"/>
    </source>
</evidence>
<dbReference type="EMBL" id="DXAQ01000039">
    <property type="protein sequence ID" value="HIZ88853.1"/>
    <property type="molecule type" value="Genomic_DNA"/>
</dbReference>
<dbReference type="Proteomes" id="UP000824176">
    <property type="component" value="Unassembled WGS sequence"/>
</dbReference>
<dbReference type="SUPFAM" id="SSF55666">
    <property type="entry name" value="Ribonuclease PH domain 2-like"/>
    <property type="match status" value="2"/>
</dbReference>